<gene>
    <name evidence="6" type="primary">epsN_1</name>
    <name evidence="6" type="ORF">GALL_110030</name>
</gene>
<dbReference type="InterPro" id="IPR000653">
    <property type="entry name" value="DegT/StrS_aminotransferase"/>
</dbReference>
<protein>
    <submittedName>
        <fullName evidence="6">Putative pyridoxal phosphate-dependent aminotransferase EpsN</fullName>
        <ecNumber evidence="6">2.6.1.-</ecNumber>
    </submittedName>
</protein>
<dbReference type="EMBL" id="MLJW01000041">
    <property type="protein sequence ID" value="OIR06755.1"/>
    <property type="molecule type" value="Genomic_DNA"/>
</dbReference>
<dbReference type="InterPro" id="IPR015421">
    <property type="entry name" value="PyrdxlP-dep_Trfase_major"/>
</dbReference>
<proteinExistence type="inferred from homology"/>
<keyword evidence="2 6" id="KW-0032">Aminotransferase</keyword>
<dbReference type="InterPro" id="IPR015424">
    <property type="entry name" value="PyrdxlP-dep_Trfase"/>
</dbReference>
<dbReference type="GO" id="GO:0000271">
    <property type="term" value="P:polysaccharide biosynthetic process"/>
    <property type="evidence" value="ECO:0007669"/>
    <property type="project" value="TreeGrafter"/>
</dbReference>
<comment type="cofactor">
    <cofactor evidence="1">
        <name>pyridoxal 5'-phosphate</name>
        <dbReference type="ChEBI" id="CHEBI:597326"/>
    </cofactor>
</comment>
<dbReference type="GO" id="GO:0008483">
    <property type="term" value="F:transaminase activity"/>
    <property type="evidence" value="ECO:0007669"/>
    <property type="project" value="UniProtKB-KW"/>
</dbReference>
<dbReference type="SUPFAM" id="SSF53383">
    <property type="entry name" value="PLP-dependent transferases"/>
    <property type="match status" value="1"/>
</dbReference>
<evidence type="ECO:0000313" key="6">
    <source>
        <dbReference type="EMBL" id="OIR06755.1"/>
    </source>
</evidence>
<dbReference type="InterPro" id="IPR026385">
    <property type="entry name" value="LegC-like"/>
</dbReference>
<evidence type="ECO:0000256" key="5">
    <source>
        <dbReference type="ARBA" id="ARBA00037999"/>
    </source>
</evidence>
<dbReference type="Gene3D" id="3.40.640.10">
    <property type="entry name" value="Type I PLP-dependent aspartate aminotransferase-like (Major domain)"/>
    <property type="match status" value="1"/>
</dbReference>
<reference evidence="6" key="1">
    <citation type="submission" date="2016-10" db="EMBL/GenBank/DDBJ databases">
        <title>Sequence of Gallionella enrichment culture.</title>
        <authorList>
            <person name="Poehlein A."/>
            <person name="Muehling M."/>
            <person name="Daniel R."/>
        </authorList>
    </citation>
    <scope>NUCLEOTIDE SEQUENCE</scope>
</reference>
<dbReference type="AlphaFoldDB" id="A0A1J5SFQ8"/>
<dbReference type="Pfam" id="PF01041">
    <property type="entry name" value="DegT_DnrJ_EryC1"/>
    <property type="match status" value="1"/>
</dbReference>
<dbReference type="CDD" id="cd00616">
    <property type="entry name" value="AHBA_syn"/>
    <property type="match status" value="1"/>
</dbReference>
<dbReference type="NCBIfam" id="TIGR04181">
    <property type="entry name" value="NHT_00031"/>
    <property type="match status" value="1"/>
</dbReference>
<accession>A0A1J5SFQ8</accession>
<comment type="similarity">
    <text evidence="5">Belongs to the DegT/DnrJ/EryC1 family.</text>
</comment>
<name>A0A1J5SFQ8_9ZZZZ</name>
<dbReference type="FunFam" id="3.40.640.10:FF:000090">
    <property type="entry name" value="Pyridoxal phosphate-dependent aminotransferase"/>
    <property type="match status" value="1"/>
</dbReference>
<dbReference type="Gene3D" id="3.90.1150.10">
    <property type="entry name" value="Aspartate Aminotransferase, domain 1"/>
    <property type="match status" value="1"/>
</dbReference>
<evidence type="ECO:0000256" key="2">
    <source>
        <dbReference type="ARBA" id="ARBA00022576"/>
    </source>
</evidence>
<sequence length="390" mass="42283">MPDFNQTAVLDAFRSVLPQGGKLVALHEPSFAGNEWAYLKECLDTGWVSSAGKYVDRFEQGLADYVGAGRAVAVVNGTAALHVCLLLVGVEQGDEVLVPSLTFIATANAVSYCGAIPHFVDSEERTLGLDPAKLADYLAEIGEVRAGGCFNKLTGRRIKAVVPMHTFGHPVDLDPLVEVCGRFKLELVEDAAESLGSFYKGRHTGNLGRVSALSFNGNKVITTGGGGAVMTNDEALGKQAKHLTTTARLSHKWSFIHDRVGFNYRLPNLNAALGCAQLEQLPAFIKNKRDLAHRYAKAFAGLAGIRLFTEPDFAQSNYWLNVLLLDQADSTRRDALLDATNHLGIMTRPAWTLMHKLPMFSACPRMDLAVAEDLECRLINIPSSAKLGES</sequence>
<dbReference type="PANTHER" id="PTHR30244">
    <property type="entry name" value="TRANSAMINASE"/>
    <property type="match status" value="1"/>
</dbReference>
<comment type="caution">
    <text evidence="6">The sequence shown here is derived from an EMBL/GenBank/DDBJ whole genome shotgun (WGS) entry which is preliminary data.</text>
</comment>
<dbReference type="InterPro" id="IPR015422">
    <property type="entry name" value="PyrdxlP-dep_Trfase_small"/>
</dbReference>
<dbReference type="GO" id="GO:0030170">
    <property type="term" value="F:pyridoxal phosphate binding"/>
    <property type="evidence" value="ECO:0007669"/>
    <property type="project" value="TreeGrafter"/>
</dbReference>
<evidence type="ECO:0000256" key="1">
    <source>
        <dbReference type="ARBA" id="ARBA00001933"/>
    </source>
</evidence>
<dbReference type="PANTHER" id="PTHR30244:SF30">
    <property type="entry name" value="BLR5990 PROTEIN"/>
    <property type="match status" value="1"/>
</dbReference>
<evidence type="ECO:0000256" key="3">
    <source>
        <dbReference type="ARBA" id="ARBA00022679"/>
    </source>
</evidence>
<keyword evidence="3 6" id="KW-0808">Transferase</keyword>
<dbReference type="PIRSF" id="PIRSF000390">
    <property type="entry name" value="PLP_StrS"/>
    <property type="match status" value="1"/>
</dbReference>
<keyword evidence="4" id="KW-0663">Pyridoxal phosphate</keyword>
<organism evidence="6">
    <name type="scientific">mine drainage metagenome</name>
    <dbReference type="NCBI Taxonomy" id="410659"/>
    <lineage>
        <taxon>unclassified sequences</taxon>
        <taxon>metagenomes</taxon>
        <taxon>ecological metagenomes</taxon>
    </lineage>
</organism>
<dbReference type="EC" id="2.6.1.-" evidence="6"/>
<evidence type="ECO:0000256" key="4">
    <source>
        <dbReference type="ARBA" id="ARBA00022898"/>
    </source>
</evidence>